<organism evidence="1 2">
    <name type="scientific">Rhododendron molle</name>
    <name type="common">Chinese azalea</name>
    <name type="synonym">Azalea mollis</name>
    <dbReference type="NCBI Taxonomy" id="49168"/>
    <lineage>
        <taxon>Eukaryota</taxon>
        <taxon>Viridiplantae</taxon>
        <taxon>Streptophyta</taxon>
        <taxon>Embryophyta</taxon>
        <taxon>Tracheophyta</taxon>
        <taxon>Spermatophyta</taxon>
        <taxon>Magnoliopsida</taxon>
        <taxon>eudicotyledons</taxon>
        <taxon>Gunneridae</taxon>
        <taxon>Pentapetalae</taxon>
        <taxon>asterids</taxon>
        <taxon>Ericales</taxon>
        <taxon>Ericaceae</taxon>
        <taxon>Ericoideae</taxon>
        <taxon>Rhodoreae</taxon>
        <taxon>Rhododendron</taxon>
    </lineage>
</organism>
<reference evidence="1" key="1">
    <citation type="submission" date="2022-02" db="EMBL/GenBank/DDBJ databases">
        <title>Plant Genome Project.</title>
        <authorList>
            <person name="Zhang R.-G."/>
        </authorList>
    </citation>
    <scope>NUCLEOTIDE SEQUENCE</scope>
    <source>
        <strain evidence="1">AT1</strain>
    </source>
</reference>
<dbReference type="Proteomes" id="UP001062846">
    <property type="component" value="Chromosome 2"/>
</dbReference>
<gene>
    <name evidence="1" type="ORF">RHMOL_Rhmol02G0042200</name>
</gene>
<sequence length="303" mass="34017">MAFTYGPLARKKKLISQSFSNETLAVVDQDAILQLNSDRLSSDQALVATVDTNSAVVKEIQPPQFLLTARQENTDEDFGNDEFAAVGIEGEGTVEGEMEEAQFNSRCLGKRKRKEKTPRGKSGNKKTTGVRIGVNLEEILQAKGMHLDDAAKHLNVSRSTLKRACREYGIKRWPPRNGHELSSQSHPNESPPVVDQERIPQLNSDTLMPSNQVSATRNTNSVTVKARYGKETIKFRLSWPWGTVELKQQVERRLELKDGTYFIRYKDEANEMILIACDEDLQDCISSSSPHGINLIEVFLEPK</sequence>
<accession>A0ACC0PLH8</accession>
<keyword evidence="2" id="KW-1185">Reference proteome</keyword>
<name>A0ACC0PLH8_RHOML</name>
<proteinExistence type="predicted"/>
<evidence type="ECO:0000313" key="1">
    <source>
        <dbReference type="EMBL" id="KAI8566456.1"/>
    </source>
</evidence>
<dbReference type="EMBL" id="CM046389">
    <property type="protein sequence ID" value="KAI8566456.1"/>
    <property type="molecule type" value="Genomic_DNA"/>
</dbReference>
<protein>
    <submittedName>
        <fullName evidence="1">Uncharacterized protein</fullName>
    </submittedName>
</protein>
<comment type="caution">
    <text evidence="1">The sequence shown here is derived from an EMBL/GenBank/DDBJ whole genome shotgun (WGS) entry which is preliminary data.</text>
</comment>
<evidence type="ECO:0000313" key="2">
    <source>
        <dbReference type="Proteomes" id="UP001062846"/>
    </source>
</evidence>